<reference evidence="6" key="2">
    <citation type="submission" date="2023-02" db="EMBL/GenBank/DDBJ databases">
        <authorList>
            <consortium name="DOE Joint Genome Institute"/>
            <person name="Mondo S.J."/>
            <person name="Chang Y."/>
            <person name="Wang Y."/>
            <person name="Ahrendt S."/>
            <person name="Andreopoulos W."/>
            <person name="Barry K."/>
            <person name="Beard J."/>
            <person name="Benny G.L."/>
            <person name="Blankenship S."/>
            <person name="Bonito G."/>
            <person name="Cuomo C."/>
            <person name="Desiro A."/>
            <person name="Gervers K.A."/>
            <person name="Hundley H."/>
            <person name="Kuo A."/>
            <person name="LaButti K."/>
            <person name="Lang B.F."/>
            <person name="Lipzen A."/>
            <person name="O'Donnell K."/>
            <person name="Pangilinan J."/>
            <person name="Reynolds N."/>
            <person name="Sandor L."/>
            <person name="Smith M.W."/>
            <person name="Tsang A."/>
            <person name="Grigoriev I.V."/>
            <person name="Stajich J.E."/>
            <person name="Spatafora J.W."/>
        </authorList>
    </citation>
    <scope>NUCLEOTIDE SEQUENCE</scope>
    <source>
        <strain evidence="6">RSA 2281</strain>
    </source>
</reference>
<dbReference type="AlphaFoldDB" id="A0AAD5P719"/>
<dbReference type="Proteomes" id="UP001209540">
    <property type="component" value="Unassembled WGS sequence"/>
</dbReference>
<dbReference type="InterPro" id="IPR035979">
    <property type="entry name" value="RBD_domain_sf"/>
</dbReference>
<evidence type="ECO:0000313" key="6">
    <source>
        <dbReference type="EMBL" id="KAI9244189.1"/>
    </source>
</evidence>
<feature type="region of interest" description="Disordered" evidence="4">
    <location>
        <begin position="237"/>
        <end position="261"/>
    </location>
</feature>
<protein>
    <recommendedName>
        <fullName evidence="5">RRM domain-containing protein</fullName>
    </recommendedName>
</protein>
<evidence type="ECO:0000313" key="7">
    <source>
        <dbReference type="Proteomes" id="UP001209540"/>
    </source>
</evidence>
<reference evidence="6" key="1">
    <citation type="journal article" date="2022" name="IScience">
        <title>Evolution of zygomycete secretomes and the origins of terrestrial fungal ecologies.</title>
        <authorList>
            <person name="Chang Y."/>
            <person name="Wang Y."/>
            <person name="Mondo S."/>
            <person name="Ahrendt S."/>
            <person name="Andreopoulos W."/>
            <person name="Barry K."/>
            <person name="Beard J."/>
            <person name="Benny G.L."/>
            <person name="Blankenship S."/>
            <person name="Bonito G."/>
            <person name="Cuomo C."/>
            <person name="Desiro A."/>
            <person name="Gervers K.A."/>
            <person name="Hundley H."/>
            <person name="Kuo A."/>
            <person name="LaButti K."/>
            <person name="Lang B.F."/>
            <person name="Lipzen A."/>
            <person name="O'Donnell K."/>
            <person name="Pangilinan J."/>
            <person name="Reynolds N."/>
            <person name="Sandor L."/>
            <person name="Smith M.E."/>
            <person name="Tsang A."/>
            <person name="Grigoriev I.V."/>
            <person name="Stajich J.E."/>
            <person name="Spatafora J.W."/>
        </authorList>
    </citation>
    <scope>NUCLEOTIDE SEQUENCE</scope>
    <source>
        <strain evidence="6">RSA 2281</strain>
    </source>
</reference>
<dbReference type="SUPFAM" id="SSF54928">
    <property type="entry name" value="RNA-binding domain, RBD"/>
    <property type="match status" value="2"/>
</dbReference>
<evidence type="ECO:0000256" key="4">
    <source>
        <dbReference type="SAM" id="MobiDB-lite"/>
    </source>
</evidence>
<feature type="compositionally biased region" description="Polar residues" evidence="4">
    <location>
        <begin position="45"/>
        <end position="57"/>
    </location>
</feature>
<dbReference type="SMART" id="SM00360">
    <property type="entry name" value="RRM"/>
    <property type="match status" value="2"/>
</dbReference>
<evidence type="ECO:0000256" key="3">
    <source>
        <dbReference type="PROSITE-ProRule" id="PRU00176"/>
    </source>
</evidence>
<keyword evidence="2 3" id="KW-0694">RNA-binding</keyword>
<dbReference type="Pfam" id="PF00076">
    <property type="entry name" value="RRM_1"/>
    <property type="match status" value="2"/>
</dbReference>
<dbReference type="CDD" id="cd12577">
    <property type="entry name" value="RRM1_Hrp1p"/>
    <property type="match status" value="1"/>
</dbReference>
<feature type="compositionally biased region" description="Gly residues" evidence="4">
    <location>
        <begin position="249"/>
        <end position="261"/>
    </location>
</feature>
<dbReference type="GO" id="GO:0006417">
    <property type="term" value="P:regulation of translation"/>
    <property type="evidence" value="ECO:0007669"/>
    <property type="project" value="TreeGrafter"/>
</dbReference>
<evidence type="ECO:0000256" key="1">
    <source>
        <dbReference type="ARBA" id="ARBA00022737"/>
    </source>
</evidence>
<dbReference type="FunFam" id="3.30.70.330:FF:000025">
    <property type="entry name" value="RNA-binding protein Musashi homolog 2 isoform X1"/>
    <property type="match status" value="1"/>
</dbReference>
<dbReference type="Gene3D" id="3.30.70.330">
    <property type="match status" value="2"/>
</dbReference>
<organism evidence="6 7">
    <name type="scientific">Phascolomyces articulosus</name>
    <dbReference type="NCBI Taxonomy" id="60185"/>
    <lineage>
        <taxon>Eukaryota</taxon>
        <taxon>Fungi</taxon>
        <taxon>Fungi incertae sedis</taxon>
        <taxon>Mucoromycota</taxon>
        <taxon>Mucoromycotina</taxon>
        <taxon>Mucoromycetes</taxon>
        <taxon>Mucorales</taxon>
        <taxon>Lichtheimiaceae</taxon>
        <taxon>Phascolomyces</taxon>
    </lineage>
</organism>
<dbReference type="PANTHER" id="PTHR48032:SF6">
    <property type="entry name" value="RNA-BINDING (RRM_RBD_RNP MOTIFS) FAMILY PROTEIN"/>
    <property type="match status" value="1"/>
</dbReference>
<dbReference type="EMBL" id="JAIXMP010000062">
    <property type="protein sequence ID" value="KAI9244189.1"/>
    <property type="molecule type" value="Genomic_DNA"/>
</dbReference>
<dbReference type="GO" id="GO:0003729">
    <property type="term" value="F:mRNA binding"/>
    <property type="evidence" value="ECO:0007669"/>
    <property type="project" value="TreeGrafter"/>
</dbReference>
<sequence>MMWGTFPPNMYQQYAAYQRTLQQMANPYQMQMFQQQFRQQQIQRPTASSMAQQQQLQTDEEGNRKPPSVASAANQDEGKMFIGGLNWETTDESLRTYFAQFGEVVDCVVMRDPTTGRSRGFGFLTMADHNTLDVIVDQDHYLDGKRIDPKRAIPREEQDKTEKIFVGGISADVDEEEFHDYFTQFGKVIDATLMTDRESGRPRGFGFITFEDSNGVDEALRHPDLAIKGKPIEVKKAMPKSKQMRQGGYRSGGGGGGPGGTGANAGYMPNTRYAGAANYNTNGSGRGGGGYGGFGAAAPSMYPNMYGYGNYGMAAAAYYGGGRGSSNANGYNMGGNNYYGGRGNNYGDDAAGDYREDDHHDDQDRRDDRRKDRSGTGGGALHASQARSQHHYRPY</sequence>
<name>A0AAD5P719_9FUNG</name>
<dbReference type="PROSITE" id="PS50102">
    <property type="entry name" value="RRM"/>
    <property type="match status" value="2"/>
</dbReference>
<evidence type="ECO:0000256" key="2">
    <source>
        <dbReference type="ARBA" id="ARBA00022884"/>
    </source>
</evidence>
<feature type="region of interest" description="Disordered" evidence="4">
    <location>
        <begin position="39"/>
        <end position="75"/>
    </location>
</feature>
<dbReference type="InterPro" id="IPR034156">
    <property type="entry name" value="Hrp1_RRM1"/>
</dbReference>
<dbReference type="PANTHER" id="PTHR48032">
    <property type="entry name" value="RNA-BINDING PROTEIN MUSASHI HOMOLOG RBP6"/>
    <property type="match status" value="1"/>
</dbReference>
<evidence type="ECO:0000259" key="5">
    <source>
        <dbReference type="PROSITE" id="PS50102"/>
    </source>
</evidence>
<dbReference type="InterPro" id="IPR000504">
    <property type="entry name" value="RRM_dom"/>
</dbReference>
<feature type="region of interest" description="Disordered" evidence="4">
    <location>
        <begin position="349"/>
        <end position="395"/>
    </location>
</feature>
<keyword evidence="7" id="KW-1185">Reference proteome</keyword>
<keyword evidence="1" id="KW-0677">Repeat</keyword>
<feature type="compositionally biased region" description="Basic and acidic residues" evidence="4">
    <location>
        <begin position="352"/>
        <end position="374"/>
    </location>
</feature>
<feature type="domain" description="RRM" evidence="5">
    <location>
        <begin position="78"/>
        <end position="160"/>
    </location>
</feature>
<comment type="caution">
    <text evidence="6">The sequence shown here is derived from an EMBL/GenBank/DDBJ whole genome shotgun (WGS) entry which is preliminary data.</text>
</comment>
<dbReference type="InterPro" id="IPR012677">
    <property type="entry name" value="Nucleotide-bd_a/b_plait_sf"/>
</dbReference>
<feature type="domain" description="RRM" evidence="5">
    <location>
        <begin position="162"/>
        <end position="239"/>
    </location>
</feature>
<accession>A0AAD5P719</accession>
<gene>
    <name evidence="6" type="ORF">BDA99DRAFT_529356</name>
</gene>
<proteinExistence type="predicted"/>